<keyword evidence="1" id="KW-0446">Lipid-binding</keyword>
<evidence type="ECO:0000256" key="2">
    <source>
        <dbReference type="SAM" id="MobiDB-lite"/>
    </source>
</evidence>
<accession>W8C7P4</accession>
<dbReference type="EMBL" id="CAJHJT010000012">
    <property type="protein sequence ID" value="CAD6997761.1"/>
    <property type="molecule type" value="Genomic_DNA"/>
</dbReference>
<dbReference type="KEGG" id="ccat:101450451"/>
<dbReference type="EMBL" id="GAMC01003497">
    <property type="protein sequence ID" value="JAC03059.1"/>
    <property type="molecule type" value="mRNA"/>
</dbReference>
<evidence type="ECO:0000313" key="6">
    <source>
        <dbReference type="Proteomes" id="UP000606786"/>
    </source>
</evidence>
<dbReference type="EMBL" id="GAMC01003496">
    <property type="protein sequence ID" value="JAC03060.1"/>
    <property type="molecule type" value="mRNA"/>
</dbReference>
<gene>
    <name evidence="5" type="primary">ACBD5</name>
    <name evidence="4" type="ORF">CCAP1982_LOCUS6391</name>
</gene>
<evidence type="ECO:0000259" key="3">
    <source>
        <dbReference type="PROSITE" id="PS51228"/>
    </source>
</evidence>
<dbReference type="GO" id="GO:0006631">
    <property type="term" value="P:fatty acid metabolic process"/>
    <property type="evidence" value="ECO:0007669"/>
    <property type="project" value="TreeGrafter"/>
</dbReference>
<dbReference type="InterPro" id="IPR035984">
    <property type="entry name" value="Acyl-CoA-binding_sf"/>
</dbReference>
<dbReference type="SUPFAM" id="SSF47027">
    <property type="entry name" value="Acyl-CoA binding protein"/>
    <property type="match status" value="1"/>
</dbReference>
<reference evidence="4" key="3">
    <citation type="submission" date="2020-11" db="EMBL/GenBank/DDBJ databases">
        <authorList>
            <person name="Whitehead M."/>
        </authorList>
    </citation>
    <scope>NUCLEOTIDE SEQUENCE</scope>
    <source>
        <strain evidence="4">EGII</strain>
    </source>
</reference>
<dbReference type="OrthoDB" id="71307at2759"/>
<evidence type="ECO:0000313" key="5">
    <source>
        <dbReference type="EMBL" id="JAC03057.1"/>
    </source>
</evidence>
<dbReference type="GO" id="GO:0005737">
    <property type="term" value="C:cytoplasm"/>
    <property type="evidence" value="ECO:0007669"/>
    <property type="project" value="TreeGrafter"/>
</dbReference>
<dbReference type="Gene3D" id="1.20.80.10">
    <property type="match status" value="1"/>
</dbReference>
<protein>
    <submittedName>
        <fullName evidence="4">(Mediterranean fruit fly) hypothetical protein</fullName>
    </submittedName>
    <submittedName>
        <fullName evidence="5">Acyl-CoA-binding domain-containing protein 5</fullName>
    </submittedName>
</protein>
<dbReference type="PANTHER" id="PTHR23310:SF77">
    <property type="entry name" value="LD25952P"/>
    <property type="match status" value="1"/>
</dbReference>
<dbReference type="GO" id="GO:0000062">
    <property type="term" value="F:fatty-acyl-CoA binding"/>
    <property type="evidence" value="ECO:0007669"/>
    <property type="project" value="InterPro"/>
</dbReference>
<organism evidence="5">
    <name type="scientific">Ceratitis capitata</name>
    <name type="common">Mediterranean fruit fly</name>
    <name type="synonym">Tephritis capitata</name>
    <dbReference type="NCBI Taxonomy" id="7213"/>
    <lineage>
        <taxon>Eukaryota</taxon>
        <taxon>Metazoa</taxon>
        <taxon>Ecdysozoa</taxon>
        <taxon>Arthropoda</taxon>
        <taxon>Hexapoda</taxon>
        <taxon>Insecta</taxon>
        <taxon>Pterygota</taxon>
        <taxon>Neoptera</taxon>
        <taxon>Endopterygota</taxon>
        <taxon>Diptera</taxon>
        <taxon>Brachycera</taxon>
        <taxon>Muscomorpha</taxon>
        <taxon>Tephritoidea</taxon>
        <taxon>Tephritidae</taxon>
        <taxon>Ceratitis</taxon>
        <taxon>Ceratitis</taxon>
    </lineage>
</organism>
<proteinExistence type="evidence at transcript level"/>
<feature type="compositionally biased region" description="Polar residues" evidence="2">
    <location>
        <begin position="129"/>
        <end position="151"/>
    </location>
</feature>
<name>W8C7P4_CERCA</name>
<dbReference type="GO" id="GO:0019915">
    <property type="term" value="P:lipid storage"/>
    <property type="evidence" value="ECO:0007669"/>
    <property type="project" value="UniProtKB-ARBA"/>
</dbReference>
<reference evidence="5" key="2">
    <citation type="journal article" date="2014" name="BMC Genomics">
        <title>A genomic perspective to assessing quality of mass-reared SIT flies used in Mediterranean fruit fly (Ceratitis capitata) eradication in California.</title>
        <authorList>
            <person name="Calla B."/>
            <person name="Hall B."/>
            <person name="Hou S."/>
            <person name="Geib S.M."/>
        </authorList>
    </citation>
    <scope>NUCLEOTIDE SEQUENCE</scope>
</reference>
<dbReference type="PRINTS" id="PR00689">
    <property type="entry name" value="ACOABINDINGP"/>
</dbReference>
<dbReference type="EMBL" id="GAMC01003499">
    <property type="protein sequence ID" value="JAC03057.1"/>
    <property type="molecule type" value="mRNA"/>
</dbReference>
<dbReference type="InterPro" id="IPR014352">
    <property type="entry name" value="FERM/acyl-CoA-bd_prot_sf"/>
</dbReference>
<dbReference type="InterPro" id="IPR000582">
    <property type="entry name" value="Acyl-CoA-binding_protein"/>
</dbReference>
<dbReference type="PANTHER" id="PTHR23310">
    <property type="entry name" value="ACYL-COA-BINDING PROTEIN, ACBP"/>
    <property type="match status" value="1"/>
</dbReference>
<dbReference type="InterPro" id="IPR022408">
    <property type="entry name" value="Acyl-CoA-binding_prot_CS"/>
</dbReference>
<dbReference type="GeneID" id="101450451"/>
<evidence type="ECO:0000256" key="1">
    <source>
        <dbReference type="ARBA" id="ARBA00023121"/>
    </source>
</evidence>
<dbReference type="EMBL" id="GAMC01003500">
    <property type="protein sequence ID" value="JAC03056.1"/>
    <property type="molecule type" value="mRNA"/>
</dbReference>
<sequence>MASIEERFNAAVNVIKGLPKNGPYQPSTAMMLKFYGYYKQATEGPCHQKRPGFWDVVGKAKWDAWNDNRHLTKQQAMERYVENLREIIETMSFTENVQNFVGSISGLDNINLDELDMVAPGMRELAESHPNSPFNSRTNSPQHGASINGSSGEEDDLPTNTPMNGHVSRPNNLIGNNTLVNGSAQHVEDEDVAATTQSKYAVPLMPEVNTIQTNYAMSNGTIDQSDDEYVDPVDMTMDMTETLQRNGEMLKQIQATVLRMNADLVAVNQRMNGLEKTLNDMRTTVVQNTKSARASRSYPNWWPFENISPLWFTLLVLWPFVVGRLSRAVIAPRRK</sequence>
<dbReference type="PROSITE" id="PS00880">
    <property type="entry name" value="ACB_1"/>
    <property type="match status" value="1"/>
</dbReference>
<evidence type="ECO:0000313" key="4">
    <source>
        <dbReference type="EMBL" id="CAD6997761.1"/>
    </source>
</evidence>
<reference evidence="5" key="1">
    <citation type="submission" date="2013-07" db="EMBL/GenBank/DDBJ databases">
        <authorList>
            <person name="Geib S."/>
        </authorList>
    </citation>
    <scope>NUCLEOTIDE SEQUENCE</scope>
</reference>
<dbReference type="Proteomes" id="UP000606786">
    <property type="component" value="Unassembled WGS sequence"/>
</dbReference>
<dbReference type="EMBL" id="GAMC01003498">
    <property type="protein sequence ID" value="JAC03058.1"/>
    <property type="molecule type" value="mRNA"/>
</dbReference>
<dbReference type="PROSITE" id="PS51228">
    <property type="entry name" value="ACB_2"/>
    <property type="match status" value="1"/>
</dbReference>
<dbReference type="FunFam" id="1.20.80.10:FF:000010">
    <property type="entry name" value="Acyl-CoA-binding domain-containing protein 5"/>
    <property type="match status" value="1"/>
</dbReference>
<dbReference type="AlphaFoldDB" id="W8C7P4"/>
<feature type="region of interest" description="Disordered" evidence="2">
    <location>
        <begin position="125"/>
        <end position="161"/>
    </location>
</feature>
<dbReference type="Pfam" id="PF00887">
    <property type="entry name" value="ACBP"/>
    <property type="match status" value="1"/>
</dbReference>
<keyword evidence="6" id="KW-1185">Reference proteome</keyword>
<feature type="domain" description="ACB" evidence="3">
    <location>
        <begin position="4"/>
        <end position="93"/>
    </location>
</feature>